<dbReference type="PROSITE" id="PS50827">
    <property type="entry name" value="DDT"/>
    <property type="match status" value="1"/>
</dbReference>
<dbReference type="Pfam" id="PF15613">
    <property type="entry name" value="WSD"/>
    <property type="match status" value="1"/>
</dbReference>
<feature type="region of interest" description="Disordered" evidence="4">
    <location>
        <begin position="1073"/>
        <end position="1093"/>
    </location>
</feature>
<dbReference type="GO" id="GO:0000781">
    <property type="term" value="C:chromosome, telomeric region"/>
    <property type="evidence" value="ECO:0007669"/>
    <property type="project" value="GOC"/>
</dbReference>
<reference evidence="7" key="1">
    <citation type="journal article" date="2021" name="Open Biol.">
        <title>Shared evolutionary footprints suggest mitochondrial oxidative damage underlies multiple complex I losses in fungi.</title>
        <authorList>
            <person name="Schikora-Tamarit M.A."/>
            <person name="Marcet-Houben M."/>
            <person name="Nosek J."/>
            <person name="Gabaldon T."/>
        </authorList>
    </citation>
    <scope>NUCLEOTIDE SEQUENCE</scope>
    <source>
        <strain evidence="7">CBS6341</strain>
    </source>
</reference>
<feature type="region of interest" description="Disordered" evidence="4">
    <location>
        <begin position="729"/>
        <end position="790"/>
    </location>
</feature>
<keyword evidence="2 3" id="KW-0539">Nucleus</keyword>
<feature type="compositionally biased region" description="Basic and acidic residues" evidence="4">
    <location>
        <begin position="965"/>
        <end position="982"/>
    </location>
</feature>
<evidence type="ECO:0000256" key="2">
    <source>
        <dbReference type="ARBA" id="ARBA00023242"/>
    </source>
</evidence>
<feature type="domain" description="DDT" evidence="5">
    <location>
        <begin position="285"/>
        <end position="348"/>
    </location>
</feature>
<feature type="domain" description="WAC" evidence="6">
    <location>
        <begin position="1"/>
        <end position="89"/>
    </location>
</feature>
<dbReference type="GO" id="GO:0005634">
    <property type="term" value="C:nucleus"/>
    <property type="evidence" value="ECO:0007669"/>
    <property type="project" value="UniProtKB-SubCell"/>
</dbReference>
<protein>
    <recommendedName>
        <fullName evidence="9">WAC domain-containing protein</fullName>
    </recommendedName>
</protein>
<feature type="region of interest" description="Disordered" evidence="4">
    <location>
        <begin position="665"/>
        <end position="691"/>
    </location>
</feature>
<dbReference type="OrthoDB" id="332390at2759"/>
<feature type="compositionally biased region" description="Basic and acidic residues" evidence="4">
    <location>
        <begin position="744"/>
        <end position="765"/>
    </location>
</feature>
<dbReference type="GO" id="GO:0000785">
    <property type="term" value="C:chromatin"/>
    <property type="evidence" value="ECO:0007669"/>
    <property type="project" value="UniProtKB-ARBA"/>
</dbReference>
<comment type="subcellular location">
    <subcellularLocation>
        <location evidence="1 3">Nucleus</location>
    </subcellularLocation>
</comment>
<evidence type="ECO:0000259" key="5">
    <source>
        <dbReference type="PROSITE" id="PS50827"/>
    </source>
</evidence>
<evidence type="ECO:0000256" key="3">
    <source>
        <dbReference type="PROSITE-ProRule" id="PRU00475"/>
    </source>
</evidence>
<feature type="compositionally biased region" description="Acidic residues" evidence="4">
    <location>
        <begin position="673"/>
        <end position="691"/>
    </location>
</feature>
<sequence length="1093" mass="127717">MDYYNTRKFVCEITGNSCLTYFQAIESESKEIKLLEENFPEHLKEPILRHIQFSTVPRLDQLIDHVYTTFKNDYYPGERVMLKQTDLKNEVKVKCVIREKTKFNSVVKDGVTHPAYSKYRVSQEDAPSTAWIVDGEQISRERNHFTKWYVKTFVKLSVTRSSKIGAPWIVKNQYAERYRIPTEIPPEFAQFNEEPKPIKKKAIAIRPKTEPKVKSKAAVGSKKTTPAKKGSNGTKKKTPLQPVLPKKESTPPPPPPPRPVIKEDLSFPLDLTRRRTQPHEALDLGHSTQKALEVWAFLNIYRIPLVLDTFTFDDFTTALKWKSTTERCYLLDEIFCSLLSVFIDENSNETEVRIPEEFLSSEREQSDNEDFFFNIDNSSNSNGSKYVKKEEIGAGEEGKDIVRKDGDVLDDSEEVDFETSNKVDDYLVYRNVSWIDRLKKRTFKDGSWQIILLGILDEVRNHSEFKKEIFHIFNILAPEDSNVSPNAIQTNFFKNLTIDLRISSLSILTSILVNSNLIRQFIEKCMDESAQLRRERLEILRDYKQAYEKAQDIDKECRILMNRPQQNDEKTEENNEELTVKKRRRSDFKMEPSKEELEFSRLRPEFGVLLASRSAQLKVAEEFRAKRRAVEKKLNELDVQRVRYLGQDRLFNRYWWFENNGLPNISGRRSNGDEEDEDDEDDDDDDDDVEDDELLDETYLMGKLWIQGPSDEDLINNFHVSNKIIQKWKQFQPSSERNTNNENSKPKVEENGKIKENQDTDKEEKYDDDDDDYDDDDEGNLSEKEDFDNIDNDSSNELIKFSLIVPTSSNFTEKAKAIFNLEFTESKAIKDITNNSFLVDNNGAAGIELTNIQRKLIEEHSEVLLSKDDWRYYDTATEIEDLIKWLNEWGTRESKLLESLKNIKDQLVSSIQARRKALKLSGDSQEETELKRVIEETVISDTEVESESDSEDSSNTRSADEQDIGPEKLSVEREDQRRTRRSIAEAEKVASVRLAREAAIKEKQSERQSKLERSKPSLRIARREQRKRKFKEHEEKREIIKKSKIQLATFKIDNEVFRCRGWINQSALEKFDHSHYDGPKKVKFERQKRSSRR</sequence>
<dbReference type="Proteomes" id="UP000769528">
    <property type="component" value="Unassembled WGS sequence"/>
</dbReference>
<accession>A0A9P8T2B5</accession>
<evidence type="ECO:0000259" key="6">
    <source>
        <dbReference type="PROSITE" id="PS51136"/>
    </source>
</evidence>
<evidence type="ECO:0000256" key="1">
    <source>
        <dbReference type="ARBA" id="ARBA00004123"/>
    </source>
</evidence>
<dbReference type="PANTHER" id="PTHR32075">
    <property type="entry name" value="ISWI CHROMATIN-REMODELING COMPLEX SUBUNIT YPL216W-RELATED"/>
    <property type="match status" value="1"/>
</dbReference>
<gene>
    <name evidence="7" type="ORF">WICMUC_005920</name>
</gene>
<dbReference type="GO" id="GO:0031509">
    <property type="term" value="P:subtelomeric heterochromatin formation"/>
    <property type="evidence" value="ECO:0007669"/>
    <property type="project" value="TreeGrafter"/>
</dbReference>
<name>A0A9P8T2B5_9ASCO</name>
<keyword evidence="8" id="KW-1185">Reference proteome</keyword>
<evidence type="ECO:0000313" key="8">
    <source>
        <dbReference type="Proteomes" id="UP000769528"/>
    </source>
</evidence>
<dbReference type="AlphaFoldDB" id="A0A9P8T2B5"/>
<dbReference type="InterPro" id="IPR028941">
    <property type="entry name" value="WHIM2_dom"/>
</dbReference>
<reference evidence="7" key="2">
    <citation type="submission" date="2021-01" db="EMBL/GenBank/DDBJ databases">
        <authorList>
            <person name="Schikora-Tamarit M.A."/>
        </authorList>
    </citation>
    <scope>NUCLEOTIDE SEQUENCE</scope>
    <source>
        <strain evidence="7">CBS6341</strain>
    </source>
</reference>
<feature type="compositionally biased region" description="Acidic residues" evidence="4">
    <location>
        <begin position="766"/>
        <end position="790"/>
    </location>
</feature>
<evidence type="ECO:0008006" key="9">
    <source>
        <dbReference type="Google" id="ProtNLM"/>
    </source>
</evidence>
<organism evidence="7 8">
    <name type="scientific">Wickerhamomyces mucosus</name>
    <dbReference type="NCBI Taxonomy" id="1378264"/>
    <lineage>
        <taxon>Eukaryota</taxon>
        <taxon>Fungi</taxon>
        <taxon>Dikarya</taxon>
        <taxon>Ascomycota</taxon>
        <taxon>Saccharomycotina</taxon>
        <taxon>Saccharomycetes</taxon>
        <taxon>Phaffomycetales</taxon>
        <taxon>Wickerhamomycetaceae</taxon>
        <taxon>Wickerhamomyces</taxon>
    </lineage>
</organism>
<dbReference type="InterPro" id="IPR013136">
    <property type="entry name" value="WSTF_Acf1_Cbp146"/>
</dbReference>
<dbReference type="PANTHER" id="PTHR32075:SF6">
    <property type="entry name" value="ISWI CHROMATIN-REMODELING COMPLEX SUBUNIT YPL216W-RELATED"/>
    <property type="match status" value="1"/>
</dbReference>
<feature type="compositionally biased region" description="Polar residues" evidence="4">
    <location>
        <begin position="729"/>
        <end position="743"/>
    </location>
</feature>
<feature type="region of interest" description="Disordered" evidence="4">
    <location>
        <begin position="202"/>
        <end position="263"/>
    </location>
</feature>
<dbReference type="Pfam" id="PF10537">
    <property type="entry name" value="WAC_Acf1_DNA_bd"/>
    <property type="match status" value="1"/>
</dbReference>
<dbReference type="EMBL" id="JAEUBF010001534">
    <property type="protein sequence ID" value="KAH3663481.1"/>
    <property type="molecule type" value="Genomic_DNA"/>
</dbReference>
<proteinExistence type="predicted"/>
<feature type="region of interest" description="Disordered" evidence="4">
    <location>
        <begin position="563"/>
        <end position="589"/>
    </location>
</feature>
<dbReference type="InterPro" id="IPR018501">
    <property type="entry name" value="DDT_dom"/>
</dbReference>
<feature type="compositionally biased region" description="Basic and acidic residues" evidence="4">
    <location>
        <begin position="1001"/>
        <end position="1015"/>
    </location>
</feature>
<comment type="caution">
    <text evidence="7">The sequence shown here is derived from an EMBL/GenBank/DDBJ whole genome shotgun (WGS) entry which is preliminary data.</text>
</comment>
<feature type="compositionally biased region" description="Acidic residues" evidence="4">
    <location>
        <begin position="942"/>
        <end position="952"/>
    </location>
</feature>
<feature type="compositionally biased region" description="Pro residues" evidence="4">
    <location>
        <begin position="250"/>
        <end position="259"/>
    </location>
</feature>
<dbReference type="Pfam" id="PF02791">
    <property type="entry name" value="DDT"/>
    <property type="match status" value="1"/>
</dbReference>
<feature type="region of interest" description="Disordered" evidence="4">
    <location>
        <begin position="1001"/>
        <end position="1030"/>
    </location>
</feature>
<feature type="region of interest" description="Disordered" evidence="4">
    <location>
        <begin position="941"/>
        <end position="982"/>
    </location>
</feature>
<dbReference type="PROSITE" id="PS51136">
    <property type="entry name" value="WAC"/>
    <property type="match status" value="1"/>
</dbReference>
<evidence type="ECO:0000256" key="4">
    <source>
        <dbReference type="SAM" id="MobiDB-lite"/>
    </source>
</evidence>
<evidence type="ECO:0000313" key="7">
    <source>
        <dbReference type="EMBL" id="KAH3663481.1"/>
    </source>
</evidence>